<dbReference type="Proteomes" id="UP001165060">
    <property type="component" value="Unassembled WGS sequence"/>
</dbReference>
<evidence type="ECO:0000256" key="4">
    <source>
        <dbReference type="PROSITE-ProRule" id="PRU00134"/>
    </source>
</evidence>
<keyword evidence="1" id="KW-0479">Metal-binding</keyword>
<keyword evidence="8" id="KW-1185">Reference proteome</keyword>
<dbReference type="Gene3D" id="6.10.140.2220">
    <property type="match status" value="1"/>
</dbReference>
<feature type="transmembrane region" description="Helical" evidence="5">
    <location>
        <begin position="161"/>
        <end position="179"/>
    </location>
</feature>
<reference evidence="7 8" key="1">
    <citation type="journal article" date="2023" name="Commun. Biol.">
        <title>Genome analysis of Parmales, the sister group of diatoms, reveals the evolutionary specialization of diatoms from phago-mixotrophs to photoautotrophs.</title>
        <authorList>
            <person name="Ban H."/>
            <person name="Sato S."/>
            <person name="Yoshikawa S."/>
            <person name="Yamada K."/>
            <person name="Nakamura Y."/>
            <person name="Ichinomiya M."/>
            <person name="Sato N."/>
            <person name="Blanc-Mathieu R."/>
            <person name="Endo H."/>
            <person name="Kuwata A."/>
            <person name="Ogata H."/>
        </authorList>
    </citation>
    <scope>NUCLEOTIDE SEQUENCE [LARGE SCALE GENOMIC DNA]</scope>
</reference>
<keyword evidence="2 4" id="KW-0863">Zinc-finger</keyword>
<dbReference type="SUPFAM" id="SSF144232">
    <property type="entry name" value="HIT/MYND zinc finger-like"/>
    <property type="match status" value="1"/>
</dbReference>
<comment type="caution">
    <text evidence="7">The sequence shown here is derived from an EMBL/GenBank/DDBJ whole genome shotgun (WGS) entry which is preliminary data.</text>
</comment>
<organism evidence="7 8">
    <name type="scientific">Tetraparma gracilis</name>
    <dbReference type="NCBI Taxonomy" id="2962635"/>
    <lineage>
        <taxon>Eukaryota</taxon>
        <taxon>Sar</taxon>
        <taxon>Stramenopiles</taxon>
        <taxon>Ochrophyta</taxon>
        <taxon>Bolidophyceae</taxon>
        <taxon>Parmales</taxon>
        <taxon>Triparmaceae</taxon>
        <taxon>Tetraparma</taxon>
    </lineage>
</organism>
<feature type="transmembrane region" description="Helical" evidence="5">
    <location>
        <begin position="255"/>
        <end position="273"/>
    </location>
</feature>
<evidence type="ECO:0000259" key="6">
    <source>
        <dbReference type="PROSITE" id="PS50865"/>
    </source>
</evidence>
<evidence type="ECO:0000256" key="3">
    <source>
        <dbReference type="ARBA" id="ARBA00022833"/>
    </source>
</evidence>
<feature type="transmembrane region" description="Helical" evidence="5">
    <location>
        <begin position="45"/>
        <end position="65"/>
    </location>
</feature>
<evidence type="ECO:0000256" key="5">
    <source>
        <dbReference type="SAM" id="Phobius"/>
    </source>
</evidence>
<sequence>MSVFVLQFCISVLLFFSLGYSIGMWYKTQLGIDIFDPADPSYRRTNILVVRTWFVGTLWQVALQFSYLDASWLLDIAGCGHILLALSFLRFHLQTFPPSLHLLPHSFRAALHLLLHLSLVSGPSHSSLLYTPLSLLSLFLLGFAILCYAAWARGTQFVDPFVGTWMVVGFVWQIALHVFCRSPGWLLETSCVGLSPLHLLAGCAHGLVFRLCFFLYVYLVFVFAPSCESLPLLALAMASYVALAIYMFGAVVGPRAMAALVFLPLCAQLAAFWSDPGGHFFFVSETTSLIAAYAAGSFIAMSLEAVSLLNSAFPATAVTAEVLASAVPLLSTSELLLCVCLSPLVASYARGSPRVWLPLAFILHAALYLRPLLEPPLPAPALEERAPLPASVVEAAAPAPAAPKKTCHACGEVVERGSGRRMKRCPCKQVYYCGTACQKADYPHHKSVCSARGEGEREGGE</sequence>
<feature type="transmembrane region" description="Helical" evidence="5">
    <location>
        <begin position="280"/>
        <end position="303"/>
    </location>
</feature>
<keyword evidence="5" id="KW-0812">Transmembrane</keyword>
<keyword evidence="5" id="KW-1133">Transmembrane helix</keyword>
<dbReference type="PROSITE" id="PS01360">
    <property type="entry name" value="ZF_MYND_1"/>
    <property type="match status" value="1"/>
</dbReference>
<evidence type="ECO:0000313" key="8">
    <source>
        <dbReference type="Proteomes" id="UP001165060"/>
    </source>
</evidence>
<evidence type="ECO:0000313" key="7">
    <source>
        <dbReference type="EMBL" id="GMI37950.1"/>
    </source>
</evidence>
<gene>
    <name evidence="7" type="ORF">TeGR_g1096</name>
</gene>
<dbReference type="EMBL" id="BRYB01002004">
    <property type="protein sequence ID" value="GMI37950.1"/>
    <property type="molecule type" value="Genomic_DNA"/>
</dbReference>
<proteinExistence type="predicted"/>
<protein>
    <recommendedName>
        <fullName evidence="6">MYND-type domain-containing protein</fullName>
    </recommendedName>
</protein>
<feature type="transmembrane region" description="Helical" evidence="5">
    <location>
        <begin position="199"/>
        <end position="223"/>
    </location>
</feature>
<dbReference type="PROSITE" id="PS50865">
    <property type="entry name" value="ZF_MYND_2"/>
    <property type="match status" value="1"/>
</dbReference>
<keyword evidence="5" id="KW-0472">Membrane</keyword>
<evidence type="ECO:0000256" key="2">
    <source>
        <dbReference type="ARBA" id="ARBA00022771"/>
    </source>
</evidence>
<dbReference type="Pfam" id="PF01753">
    <property type="entry name" value="zf-MYND"/>
    <property type="match status" value="1"/>
</dbReference>
<feature type="transmembrane region" description="Helical" evidence="5">
    <location>
        <begin position="128"/>
        <end position="149"/>
    </location>
</feature>
<evidence type="ECO:0000256" key="1">
    <source>
        <dbReference type="ARBA" id="ARBA00022723"/>
    </source>
</evidence>
<feature type="transmembrane region" description="Helical" evidence="5">
    <location>
        <begin position="230"/>
        <end position="249"/>
    </location>
</feature>
<name>A0ABQ6N1G8_9STRA</name>
<accession>A0ABQ6N1G8</accession>
<keyword evidence="3" id="KW-0862">Zinc</keyword>
<dbReference type="InterPro" id="IPR002893">
    <property type="entry name" value="Znf_MYND"/>
</dbReference>
<feature type="domain" description="MYND-type" evidence="6">
    <location>
        <begin position="407"/>
        <end position="449"/>
    </location>
</feature>